<evidence type="ECO:0000256" key="2">
    <source>
        <dbReference type="RuleBase" id="RU003616"/>
    </source>
</evidence>
<organism evidence="5 6">
    <name type="scientific">Peredibacter starrii</name>
    <dbReference type="NCBI Taxonomy" id="28202"/>
    <lineage>
        <taxon>Bacteria</taxon>
        <taxon>Pseudomonadati</taxon>
        <taxon>Bdellovibrionota</taxon>
        <taxon>Bacteriovoracia</taxon>
        <taxon>Bacteriovoracales</taxon>
        <taxon>Bacteriovoracaceae</taxon>
        <taxon>Peredibacter</taxon>
    </lineage>
</organism>
<proteinExistence type="inferred from homology"/>
<dbReference type="SUPFAM" id="SSF49764">
    <property type="entry name" value="HSP20-like chaperones"/>
    <property type="match status" value="1"/>
</dbReference>
<dbReference type="KEGG" id="psti:SOO65_10210"/>
<dbReference type="PANTHER" id="PTHR11527">
    <property type="entry name" value="HEAT-SHOCK PROTEIN 20 FAMILY MEMBER"/>
    <property type="match status" value="1"/>
</dbReference>
<name>A0AAX4HVT6_9BACT</name>
<dbReference type="Gene3D" id="2.60.40.790">
    <property type="match status" value="1"/>
</dbReference>
<evidence type="ECO:0000313" key="5">
    <source>
        <dbReference type="EMBL" id="WPU67126.1"/>
    </source>
</evidence>
<keyword evidence="6" id="KW-1185">Reference proteome</keyword>
<sequence>MYHFELKPNRTHNQWEKEFEKLFDVFSKEDLYAPVCEIQDEEKSYLISLDIPGARKEDINIEVKDNHLHISGERKYTGKTDKDYVLRSERRYGKFSRVFSLPKNVNPDAIEARFENGVLDLTLPKEAKSQTRKIAISDWSKAETDLKS</sequence>
<accession>A0AAX4HVT6</accession>
<protein>
    <submittedName>
        <fullName evidence="5">Hsp20/alpha crystallin family protein</fullName>
    </submittedName>
</protein>
<feature type="domain" description="CS" evidence="4">
    <location>
        <begin position="30"/>
        <end position="143"/>
    </location>
</feature>
<gene>
    <name evidence="5" type="ORF">SOO65_10210</name>
</gene>
<evidence type="ECO:0000259" key="3">
    <source>
        <dbReference type="PROSITE" id="PS01031"/>
    </source>
</evidence>
<evidence type="ECO:0000259" key="4">
    <source>
        <dbReference type="PROSITE" id="PS51203"/>
    </source>
</evidence>
<comment type="similarity">
    <text evidence="1 2">Belongs to the small heat shock protein (HSP20) family.</text>
</comment>
<dbReference type="PROSITE" id="PS01031">
    <property type="entry name" value="SHSP"/>
    <property type="match status" value="1"/>
</dbReference>
<dbReference type="AlphaFoldDB" id="A0AAX4HVT6"/>
<dbReference type="EMBL" id="CP139487">
    <property type="protein sequence ID" value="WPU67126.1"/>
    <property type="molecule type" value="Genomic_DNA"/>
</dbReference>
<dbReference type="InterPro" id="IPR007052">
    <property type="entry name" value="CS_dom"/>
</dbReference>
<dbReference type="RefSeq" id="WP_321400008.1">
    <property type="nucleotide sequence ID" value="NZ_CP139487.1"/>
</dbReference>
<dbReference type="PROSITE" id="PS51203">
    <property type="entry name" value="CS"/>
    <property type="match status" value="1"/>
</dbReference>
<dbReference type="Proteomes" id="UP001324634">
    <property type="component" value="Chromosome"/>
</dbReference>
<dbReference type="InterPro" id="IPR002068">
    <property type="entry name" value="A-crystallin/Hsp20_dom"/>
</dbReference>
<dbReference type="Pfam" id="PF00011">
    <property type="entry name" value="HSP20"/>
    <property type="match status" value="1"/>
</dbReference>
<dbReference type="InterPro" id="IPR008978">
    <property type="entry name" value="HSP20-like_chaperone"/>
</dbReference>
<reference evidence="5 6" key="1">
    <citation type="submission" date="2023-11" db="EMBL/GenBank/DDBJ databases">
        <title>Peredibacter starrii A3.12.</title>
        <authorList>
            <person name="Mitchell R.J."/>
        </authorList>
    </citation>
    <scope>NUCLEOTIDE SEQUENCE [LARGE SCALE GENOMIC DNA]</scope>
    <source>
        <strain evidence="5 6">A3.12</strain>
    </source>
</reference>
<evidence type="ECO:0000256" key="1">
    <source>
        <dbReference type="PROSITE-ProRule" id="PRU00285"/>
    </source>
</evidence>
<feature type="domain" description="SHSP" evidence="3">
    <location>
        <begin position="26"/>
        <end position="140"/>
    </location>
</feature>
<evidence type="ECO:0000313" key="6">
    <source>
        <dbReference type="Proteomes" id="UP001324634"/>
    </source>
</evidence>
<dbReference type="InterPro" id="IPR031107">
    <property type="entry name" value="Small_HSP"/>
</dbReference>
<dbReference type="CDD" id="cd06464">
    <property type="entry name" value="ACD_sHsps-like"/>
    <property type="match status" value="1"/>
</dbReference>